<dbReference type="RefSeq" id="WP_088876383.1">
    <property type="nucleotide sequence ID" value="NZ_CP018308.1"/>
</dbReference>
<evidence type="ECO:0000313" key="12">
    <source>
        <dbReference type="Proteomes" id="UP000197092"/>
    </source>
</evidence>
<dbReference type="InterPro" id="IPR007507">
    <property type="entry name" value="Glycos_transf_N"/>
</dbReference>
<evidence type="ECO:0000256" key="6">
    <source>
        <dbReference type="ARBA" id="ARBA00049183"/>
    </source>
</evidence>
<keyword evidence="9" id="KW-1003">Cell membrane</keyword>
<feature type="transmembrane region" description="Helical" evidence="9">
    <location>
        <begin position="6"/>
        <end position="22"/>
    </location>
</feature>
<dbReference type="SUPFAM" id="SSF53756">
    <property type="entry name" value="UDP-Glycosyltransferase/glycogen phosphorylase"/>
    <property type="match status" value="1"/>
</dbReference>
<reference evidence="12" key="1">
    <citation type="submission" date="2016-12" db="EMBL/GenBank/DDBJ databases">
        <title>Comparative genomic analysis reveals the diversity, evolution, and environmental adaptation strategies of the genus Vibrio.</title>
        <authorList>
            <person name="Lin H."/>
            <person name="Wang X."/>
            <person name="Zhang X.-H."/>
        </authorList>
    </citation>
    <scope>NUCLEOTIDE SEQUENCE [LARGE SCALE GENOMIC DNA]</scope>
    <source>
        <strain evidence="12">QT6D1</strain>
    </source>
</reference>
<evidence type="ECO:0000313" key="11">
    <source>
        <dbReference type="EMBL" id="ASI89271.1"/>
    </source>
</evidence>
<organism evidence="11 12">
    <name type="scientific">Vibrio mediterranei</name>
    <dbReference type="NCBI Taxonomy" id="689"/>
    <lineage>
        <taxon>Bacteria</taxon>
        <taxon>Pseudomonadati</taxon>
        <taxon>Pseudomonadota</taxon>
        <taxon>Gammaproteobacteria</taxon>
        <taxon>Vibrionales</taxon>
        <taxon>Vibrionaceae</taxon>
        <taxon>Vibrio</taxon>
    </lineage>
</organism>
<keyword evidence="9" id="KW-0472">Membrane</keyword>
<dbReference type="PANTHER" id="PTHR42755:SF1">
    <property type="entry name" value="3-DEOXY-D-MANNO-OCTULOSONIC ACID TRANSFERASE, MITOCHONDRIAL-RELATED"/>
    <property type="match status" value="1"/>
</dbReference>
<dbReference type="Gene3D" id="3.40.50.2000">
    <property type="entry name" value="Glycogen Phosphorylase B"/>
    <property type="match status" value="1"/>
</dbReference>
<dbReference type="FunFam" id="3.40.50.11720:FF:000001">
    <property type="entry name" value="3-deoxy-D-manno-octulosonic acid transferase"/>
    <property type="match status" value="1"/>
</dbReference>
<comment type="catalytic activity">
    <reaction evidence="6 9">
        <text>lipid IVA (E. coli) + CMP-3-deoxy-beta-D-manno-octulosonate = alpha-Kdo-(2-&gt;6)-lipid IVA (E. coli) + CMP + H(+)</text>
        <dbReference type="Rhea" id="RHEA:28066"/>
        <dbReference type="ChEBI" id="CHEBI:15378"/>
        <dbReference type="ChEBI" id="CHEBI:58603"/>
        <dbReference type="ChEBI" id="CHEBI:60364"/>
        <dbReference type="ChEBI" id="CHEBI:60377"/>
        <dbReference type="ChEBI" id="CHEBI:85987"/>
        <dbReference type="EC" id="2.4.99.12"/>
    </reaction>
</comment>
<feature type="site" description="Transition state stabilizer" evidence="8">
    <location>
        <position position="208"/>
    </location>
</feature>
<evidence type="ECO:0000256" key="3">
    <source>
        <dbReference type="ARBA" id="ARBA00019077"/>
    </source>
</evidence>
<dbReference type="Gene3D" id="3.40.50.11720">
    <property type="entry name" value="3-Deoxy-D-manno-octulosonic-acid transferase, N-terminal domain"/>
    <property type="match status" value="1"/>
</dbReference>
<keyword evidence="9" id="KW-0448">Lipopolysaccharide biosynthesis</keyword>
<gene>
    <name evidence="11" type="ORF">BSZ05_05310</name>
</gene>
<dbReference type="KEGG" id="vsh:BSZ05_05310"/>
<evidence type="ECO:0000256" key="2">
    <source>
        <dbReference type="ARBA" id="ARBA00012621"/>
    </source>
</evidence>
<proteinExistence type="inferred from homology"/>
<feature type="active site" description="Proton acceptor" evidence="7">
    <location>
        <position position="61"/>
    </location>
</feature>
<dbReference type="EMBL" id="CP018308">
    <property type="protein sequence ID" value="ASI89271.1"/>
    <property type="molecule type" value="Genomic_DNA"/>
</dbReference>
<dbReference type="EC" id="2.4.99.12" evidence="2 9"/>
<protein>
    <recommendedName>
        <fullName evidence="3 9">3-deoxy-D-manno-octulosonic acid transferase</fullName>
        <shortName evidence="9">Kdo transferase</shortName>
        <ecNumber evidence="2 9">2.4.99.12</ecNumber>
    </recommendedName>
    <alternativeName>
        <fullName evidence="5 9">Lipid IV(A) 3-deoxy-D-manno-octulosonic acid transferase</fullName>
    </alternativeName>
</protein>
<comment type="subcellular location">
    <subcellularLocation>
        <location evidence="9">Cell membrane</location>
    </subcellularLocation>
</comment>
<dbReference type="InterPro" id="IPR039901">
    <property type="entry name" value="Kdotransferase"/>
</dbReference>
<comment type="similarity">
    <text evidence="9">Belongs to the glycosyltransferase group 1 family.</text>
</comment>
<dbReference type="NCBIfam" id="NF004388">
    <property type="entry name" value="PRK05749.1-4"/>
    <property type="match status" value="1"/>
</dbReference>
<sequence>MLRVIYTFLLILVSPIFLYGLFKKKPGKPPVGHRWKEHFGQTPAITSTKPIVWFHAVSVGEVIAASPLIRRYAQRFPNKSIVITTTTPTGAKQADQLSDIATHRYMPLDFPFAIRGFIKTVKPRELIIVETELWPNTLELVSRAGIPVTVINARLSERSFLRYRKVQPLFTMMTKNLDKILCQFQDDAERFIRLGISEERVQVTGSVKFDITLDSKKVAEGQQLRHLIGSDRPVWIAASTHDGESEQIIEVHQLIKKTLPESLLILVPRHPETFDKCYKHTQKLNIDTIRRTELPTVIPDNVSIILGDTLGDMFTYLAASDVCFMGGSLLGNKVGGHNLIEPAAIGLPILVGPSYFNFNEITEKLSHAGACQIVQDTSSLLDALIPLLNSPEESRKHGNIGRSFVERNRGALERTIEQLN</sequence>
<comment type="function">
    <text evidence="9">Involved in lipopolysaccharide (LPS) biosynthesis. Catalyzes the transfer of 3-deoxy-D-manno-octulosonate (Kdo) residue(s) from CMP-Kdo to lipid IV(A), the tetraacyldisaccharide-1,4'-bisphosphate precursor of lipid A.</text>
</comment>
<dbReference type="Pfam" id="PF04413">
    <property type="entry name" value="Glycos_transf_N"/>
    <property type="match status" value="1"/>
</dbReference>
<dbReference type="Proteomes" id="UP000197092">
    <property type="component" value="Chromosome 1"/>
</dbReference>
<evidence type="ECO:0000256" key="9">
    <source>
        <dbReference type="RuleBase" id="RU365103"/>
    </source>
</evidence>
<evidence type="ECO:0000256" key="1">
    <source>
        <dbReference type="ARBA" id="ARBA00004713"/>
    </source>
</evidence>
<evidence type="ECO:0000259" key="10">
    <source>
        <dbReference type="Pfam" id="PF04413"/>
    </source>
</evidence>
<evidence type="ECO:0000256" key="5">
    <source>
        <dbReference type="ARBA" id="ARBA00031445"/>
    </source>
</evidence>
<name>A0AAN1FER0_9VIBR</name>
<keyword evidence="9" id="KW-0812">Transmembrane</keyword>
<evidence type="ECO:0000256" key="7">
    <source>
        <dbReference type="PIRSR" id="PIRSR639901-1"/>
    </source>
</evidence>
<dbReference type="InterPro" id="IPR038107">
    <property type="entry name" value="Glycos_transf_N_sf"/>
</dbReference>
<comment type="pathway">
    <text evidence="1 9">Bacterial outer membrane biogenesis; LPS core biosynthesis.</text>
</comment>
<dbReference type="GO" id="GO:0043842">
    <property type="term" value="F:Kdo transferase activity"/>
    <property type="evidence" value="ECO:0007669"/>
    <property type="project" value="UniProtKB-EC"/>
</dbReference>
<dbReference type="PANTHER" id="PTHR42755">
    <property type="entry name" value="3-DEOXY-MANNO-OCTULOSONATE CYTIDYLYLTRANSFERASE"/>
    <property type="match status" value="1"/>
</dbReference>
<feature type="domain" description="3-deoxy-D-manno-octulosonic-acid transferase N-terminal" evidence="10">
    <location>
        <begin position="33"/>
        <end position="211"/>
    </location>
</feature>
<evidence type="ECO:0000256" key="8">
    <source>
        <dbReference type="PIRSR" id="PIRSR639901-2"/>
    </source>
</evidence>
<dbReference type="GO" id="GO:0009245">
    <property type="term" value="P:lipid A biosynthetic process"/>
    <property type="evidence" value="ECO:0007669"/>
    <property type="project" value="TreeGrafter"/>
</dbReference>
<dbReference type="AlphaFoldDB" id="A0AAN1FER0"/>
<accession>A0AAN1FER0</accession>
<keyword evidence="4 9" id="KW-0808">Transferase</keyword>
<feature type="site" description="Transition state stabilizer" evidence="8">
    <location>
        <position position="130"/>
    </location>
</feature>
<keyword evidence="9" id="KW-1133">Transmembrane helix</keyword>
<evidence type="ECO:0000256" key="4">
    <source>
        <dbReference type="ARBA" id="ARBA00022679"/>
    </source>
</evidence>
<dbReference type="GO" id="GO:0005886">
    <property type="term" value="C:plasma membrane"/>
    <property type="evidence" value="ECO:0007669"/>
    <property type="project" value="UniProtKB-SubCell"/>
</dbReference>
<dbReference type="GO" id="GO:0009244">
    <property type="term" value="P:lipopolysaccharide core region biosynthetic process"/>
    <property type="evidence" value="ECO:0007669"/>
    <property type="project" value="UniProtKB-UniRule"/>
</dbReference>